<dbReference type="GO" id="GO:0007165">
    <property type="term" value="P:signal transduction"/>
    <property type="evidence" value="ECO:0007669"/>
    <property type="project" value="InterPro"/>
</dbReference>
<dbReference type="GO" id="GO:0012505">
    <property type="term" value="C:endomembrane system"/>
    <property type="evidence" value="ECO:0007669"/>
    <property type="project" value="UniProtKB-SubCell"/>
</dbReference>
<dbReference type="SUPFAM" id="SSF52540">
    <property type="entry name" value="P-loop containing nucleoside triphosphate hydrolases"/>
    <property type="match status" value="1"/>
</dbReference>
<dbReference type="KEGG" id="dord:105983120"/>
<dbReference type="STRING" id="10020.ENSDORP00000020653"/>
<dbReference type="AlphaFoldDB" id="A0A1S3EY35"/>
<dbReference type="PROSITE" id="PS51419">
    <property type="entry name" value="RAB"/>
    <property type="match status" value="1"/>
</dbReference>
<evidence type="ECO:0000313" key="5">
    <source>
        <dbReference type="Proteomes" id="UP000081671"/>
    </source>
</evidence>
<evidence type="ECO:0000313" key="6">
    <source>
        <dbReference type="RefSeq" id="XP_012868352.1"/>
    </source>
</evidence>
<dbReference type="SMART" id="SM00175">
    <property type="entry name" value="RAB"/>
    <property type="match status" value="1"/>
</dbReference>
<evidence type="ECO:0000256" key="2">
    <source>
        <dbReference type="ARBA" id="ARBA00022741"/>
    </source>
</evidence>
<keyword evidence="5" id="KW-1185">Reference proteome</keyword>
<sequence>MEGLAIRPAKGYRVVLLGSVAVGKTALATQFACGTFPETCEPSVEDLFSKVIEVNAAPALLEIVDTVGAEHLVTLKDLYIRNSDGFVVLYSVSSEASFAAVRPLRARMGWAGPAELFSDSGCDKLGHKKANCCSPSLCVLLRAGSREKSPVTKVSKGKGQQQCGKIKCGGDHRAHGAAAGKEHSSPRPSSVTEAPSGCAQLREMLRPPVSTLQSPRRDPSEESTVSTLFRFSPQV</sequence>
<evidence type="ECO:0000256" key="3">
    <source>
        <dbReference type="ARBA" id="ARBA00023134"/>
    </source>
</evidence>
<dbReference type="InterPro" id="IPR001806">
    <property type="entry name" value="Small_GTPase"/>
</dbReference>
<dbReference type="GO" id="GO:0005525">
    <property type="term" value="F:GTP binding"/>
    <property type="evidence" value="ECO:0007669"/>
    <property type="project" value="UniProtKB-KW"/>
</dbReference>
<comment type="subcellular location">
    <subcellularLocation>
        <location evidence="1">Endomembrane system</location>
    </subcellularLocation>
</comment>
<dbReference type="OrthoDB" id="5976022at2759"/>
<dbReference type="SMART" id="SM00173">
    <property type="entry name" value="RAS"/>
    <property type="match status" value="1"/>
</dbReference>
<dbReference type="InterPro" id="IPR027417">
    <property type="entry name" value="P-loop_NTPase"/>
</dbReference>
<dbReference type="Proteomes" id="UP000081671">
    <property type="component" value="Unplaced"/>
</dbReference>
<evidence type="ECO:0000256" key="1">
    <source>
        <dbReference type="ARBA" id="ARBA00004308"/>
    </source>
</evidence>
<dbReference type="RefSeq" id="XP_012868352.1">
    <property type="nucleotide sequence ID" value="XM_013012898.1"/>
</dbReference>
<dbReference type="GO" id="GO:0016020">
    <property type="term" value="C:membrane"/>
    <property type="evidence" value="ECO:0007669"/>
    <property type="project" value="InterPro"/>
</dbReference>
<dbReference type="GeneID" id="105983120"/>
<organism evidence="5 6">
    <name type="scientific">Dipodomys ordii</name>
    <name type="common">Ord's kangaroo rat</name>
    <dbReference type="NCBI Taxonomy" id="10020"/>
    <lineage>
        <taxon>Eukaryota</taxon>
        <taxon>Metazoa</taxon>
        <taxon>Chordata</taxon>
        <taxon>Craniata</taxon>
        <taxon>Vertebrata</taxon>
        <taxon>Euteleostomi</taxon>
        <taxon>Mammalia</taxon>
        <taxon>Eutheria</taxon>
        <taxon>Euarchontoglires</taxon>
        <taxon>Glires</taxon>
        <taxon>Rodentia</taxon>
        <taxon>Castorimorpha</taxon>
        <taxon>Heteromyidae</taxon>
        <taxon>Dipodomyinae</taxon>
        <taxon>Dipodomys</taxon>
    </lineage>
</organism>
<gene>
    <name evidence="6" type="primary">LOC105983120</name>
</gene>
<dbReference type="InterPro" id="IPR020849">
    <property type="entry name" value="Small_GTPase_Ras-type"/>
</dbReference>
<reference evidence="6" key="1">
    <citation type="submission" date="2025-08" db="UniProtKB">
        <authorList>
            <consortium name="RefSeq"/>
        </authorList>
    </citation>
    <scope>IDENTIFICATION</scope>
    <source>
        <tissue evidence="6">Kidney</tissue>
    </source>
</reference>
<accession>A0A1S3EY35</accession>
<evidence type="ECO:0000256" key="4">
    <source>
        <dbReference type="SAM" id="MobiDB-lite"/>
    </source>
</evidence>
<keyword evidence="2" id="KW-0547">Nucleotide-binding</keyword>
<dbReference type="PANTHER" id="PTHR24070">
    <property type="entry name" value="RAS, DI-RAS, AND RHEB FAMILY MEMBERS OF SMALL GTPASE SUPERFAMILY"/>
    <property type="match status" value="1"/>
</dbReference>
<dbReference type="PROSITE" id="PS51421">
    <property type="entry name" value="RAS"/>
    <property type="match status" value="1"/>
</dbReference>
<dbReference type="Pfam" id="PF00071">
    <property type="entry name" value="Ras"/>
    <property type="match status" value="1"/>
</dbReference>
<feature type="compositionally biased region" description="Polar residues" evidence="4">
    <location>
        <begin position="222"/>
        <end position="235"/>
    </location>
</feature>
<name>A0A1S3EY35_DIPOR</name>
<dbReference type="GO" id="GO:0003924">
    <property type="term" value="F:GTPase activity"/>
    <property type="evidence" value="ECO:0007669"/>
    <property type="project" value="InterPro"/>
</dbReference>
<proteinExistence type="predicted"/>
<keyword evidence="3" id="KW-0342">GTP-binding</keyword>
<feature type="region of interest" description="Disordered" evidence="4">
    <location>
        <begin position="162"/>
        <end position="235"/>
    </location>
</feature>
<dbReference type="SMART" id="SM00174">
    <property type="entry name" value="RHO"/>
    <property type="match status" value="1"/>
</dbReference>
<feature type="compositionally biased region" description="Basic and acidic residues" evidence="4">
    <location>
        <begin position="168"/>
        <end position="185"/>
    </location>
</feature>
<dbReference type="PRINTS" id="PR00449">
    <property type="entry name" value="RASTRNSFRMNG"/>
</dbReference>
<dbReference type="InParanoid" id="A0A1S3EY35"/>
<dbReference type="Gene3D" id="3.40.50.300">
    <property type="entry name" value="P-loop containing nucleotide triphosphate hydrolases"/>
    <property type="match status" value="1"/>
</dbReference>
<protein>
    <submittedName>
        <fullName evidence="6">Uncharacterized protein LOC105983120</fullName>
    </submittedName>
</protein>